<evidence type="ECO:0000313" key="3">
    <source>
        <dbReference type="EMBL" id="OMO81309.1"/>
    </source>
</evidence>
<reference evidence="3 4" key="1">
    <citation type="submission" date="2013-09" db="EMBL/GenBank/DDBJ databases">
        <title>Corchorus capsularis genome sequencing.</title>
        <authorList>
            <person name="Alam M."/>
            <person name="Haque M.S."/>
            <person name="Islam M.S."/>
            <person name="Emdad E.M."/>
            <person name="Islam M.M."/>
            <person name="Ahmed B."/>
            <person name="Halim A."/>
            <person name="Hossen Q.M.M."/>
            <person name="Hossain M.Z."/>
            <person name="Ahmed R."/>
            <person name="Khan M.M."/>
            <person name="Islam R."/>
            <person name="Rashid M.M."/>
            <person name="Khan S.A."/>
            <person name="Rahman M.S."/>
            <person name="Alam M."/>
        </authorList>
    </citation>
    <scope>NUCLEOTIDE SEQUENCE [LARGE SCALE GENOMIC DNA]</scope>
    <source>
        <strain evidence="4">cv. CVL-1</strain>
        <tissue evidence="3">Whole seedling</tissue>
    </source>
</reference>
<feature type="non-terminal residue" evidence="3">
    <location>
        <position position="125"/>
    </location>
</feature>
<organism evidence="3 4">
    <name type="scientific">Corchorus capsularis</name>
    <name type="common">Jute</name>
    <dbReference type="NCBI Taxonomy" id="210143"/>
    <lineage>
        <taxon>Eukaryota</taxon>
        <taxon>Viridiplantae</taxon>
        <taxon>Streptophyta</taxon>
        <taxon>Embryophyta</taxon>
        <taxon>Tracheophyta</taxon>
        <taxon>Spermatophyta</taxon>
        <taxon>Magnoliopsida</taxon>
        <taxon>eudicotyledons</taxon>
        <taxon>Gunneridae</taxon>
        <taxon>Pentapetalae</taxon>
        <taxon>rosids</taxon>
        <taxon>malvids</taxon>
        <taxon>Malvales</taxon>
        <taxon>Malvaceae</taxon>
        <taxon>Grewioideae</taxon>
        <taxon>Apeibeae</taxon>
        <taxon>Corchorus</taxon>
    </lineage>
</organism>
<gene>
    <name evidence="3" type="ORF">CCACVL1_12485</name>
</gene>
<dbReference type="STRING" id="210143.A0A1R3IFD1"/>
<evidence type="ECO:0000256" key="1">
    <source>
        <dbReference type="SAM" id="MobiDB-lite"/>
    </source>
</evidence>
<accession>A0A1R3IFD1</accession>
<feature type="region of interest" description="Disordered" evidence="1">
    <location>
        <begin position="56"/>
        <end position="97"/>
    </location>
</feature>
<evidence type="ECO:0000256" key="2">
    <source>
        <dbReference type="SAM" id="SignalP"/>
    </source>
</evidence>
<feature type="chain" id="PRO_5012187414" evidence="2">
    <location>
        <begin position="30"/>
        <end position="125"/>
    </location>
</feature>
<protein>
    <submittedName>
        <fullName evidence="3">Uncharacterized protein</fullName>
    </submittedName>
</protein>
<keyword evidence="2" id="KW-0732">Signal</keyword>
<dbReference type="AlphaFoldDB" id="A0A1R3IFD1"/>
<dbReference type="Gramene" id="OMO81309">
    <property type="protein sequence ID" value="OMO81309"/>
    <property type="gene ID" value="CCACVL1_12485"/>
</dbReference>
<name>A0A1R3IFD1_COCAP</name>
<feature type="signal peptide" evidence="2">
    <location>
        <begin position="1"/>
        <end position="29"/>
    </location>
</feature>
<dbReference type="EMBL" id="AWWV01010188">
    <property type="protein sequence ID" value="OMO81309.1"/>
    <property type="molecule type" value="Genomic_DNA"/>
</dbReference>
<keyword evidence="4" id="KW-1185">Reference proteome</keyword>
<evidence type="ECO:0000313" key="4">
    <source>
        <dbReference type="Proteomes" id="UP000188268"/>
    </source>
</evidence>
<comment type="caution">
    <text evidence="3">The sequence shown here is derived from an EMBL/GenBank/DDBJ whole genome shotgun (WGS) entry which is preliminary data.</text>
</comment>
<feature type="compositionally biased region" description="Polar residues" evidence="1">
    <location>
        <begin position="75"/>
        <end position="96"/>
    </location>
</feature>
<dbReference type="Proteomes" id="UP000188268">
    <property type="component" value="Unassembled WGS sequence"/>
</dbReference>
<sequence length="125" mass="13641">MAPTAIVFSRWRSVSVLLFLIFHNHKISGPISPEFAKQLPLNATINLCSIPSTFSSSPNTTQSIPSKIAMRPKSIHTNQPPSSTPWEPNNIQNQAKGSLKPGTIATIAVANLDRSRNLGFFEAML</sequence>
<feature type="compositionally biased region" description="Polar residues" evidence="1">
    <location>
        <begin position="56"/>
        <end position="65"/>
    </location>
</feature>
<proteinExistence type="predicted"/>